<comment type="similarity">
    <text evidence="2 7">Belongs to the methyltransferase superfamily. L-isoaspartyl/D-aspartyl protein methyltransferase family.</text>
</comment>
<protein>
    <recommendedName>
        <fullName evidence="7">Protein-L-isoaspartate O-methyltransferase</fullName>
        <ecNumber evidence="7">2.1.1.77</ecNumber>
    </recommendedName>
    <alternativeName>
        <fullName evidence="7">L-isoaspartyl protein carboxyl methyltransferase</fullName>
    </alternativeName>
    <alternativeName>
        <fullName evidence="7">Protein L-isoaspartyl methyltransferase</fullName>
    </alternativeName>
    <alternativeName>
        <fullName evidence="7">Protein-beta-aspartate methyltransferase</fullName>
        <shortName evidence="7">PIMT</shortName>
    </alternativeName>
</protein>
<evidence type="ECO:0000256" key="6">
    <source>
        <dbReference type="ARBA" id="ARBA00022691"/>
    </source>
</evidence>
<dbReference type="RefSeq" id="WP_103921719.1">
    <property type="nucleotide sequence ID" value="NZ_FMSV02000543.1"/>
</dbReference>
<evidence type="ECO:0000256" key="2">
    <source>
        <dbReference type="ARBA" id="ARBA00005369"/>
    </source>
</evidence>
<dbReference type="HAMAP" id="MF_00090">
    <property type="entry name" value="PIMT"/>
    <property type="match status" value="1"/>
</dbReference>
<dbReference type="EC" id="2.1.1.77" evidence="7"/>
<dbReference type="InterPro" id="IPR000682">
    <property type="entry name" value="PCMT"/>
</dbReference>
<evidence type="ECO:0000256" key="3">
    <source>
        <dbReference type="ARBA" id="ARBA00022490"/>
    </source>
</evidence>
<dbReference type="Pfam" id="PF01135">
    <property type="entry name" value="PCMT"/>
    <property type="match status" value="1"/>
</dbReference>
<reference evidence="8 9" key="1">
    <citation type="submission" date="2016-10" db="EMBL/GenBank/DDBJ databases">
        <authorList>
            <person name="de Groot N.N."/>
        </authorList>
    </citation>
    <scope>NUCLEOTIDE SEQUENCE [LARGE SCALE GENOMIC DNA]</scope>
    <source>
        <strain evidence="8">MBHS1</strain>
    </source>
</reference>
<comment type="catalytic activity">
    <reaction evidence="7">
        <text>[protein]-L-isoaspartate + S-adenosyl-L-methionine = [protein]-L-isoaspartate alpha-methyl ester + S-adenosyl-L-homocysteine</text>
        <dbReference type="Rhea" id="RHEA:12705"/>
        <dbReference type="Rhea" id="RHEA-COMP:12143"/>
        <dbReference type="Rhea" id="RHEA-COMP:12144"/>
        <dbReference type="ChEBI" id="CHEBI:57856"/>
        <dbReference type="ChEBI" id="CHEBI:59789"/>
        <dbReference type="ChEBI" id="CHEBI:90596"/>
        <dbReference type="ChEBI" id="CHEBI:90598"/>
        <dbReference type="EC" id="2.1.1.77"/>
    </reaction>
</comment>
<comment type="subcellular location">
    <subcellularLocation>
        <location evidence="1 7">Cytoplasm</location>
    </subcellularLocation>
</comment>
<dbReference type="PANTHER" id="PTHR11579">
    <property type="entry name" value="PROTEIN-L-ISOASPARTATE O-METHYLTRANSFERASE"/>
    <property type="match status" value="1"/>
</dbReference>
<evidence type="ECO:0000256" key="1">
    <source>
        <dbReference type="ARBA" id="ARBA00004496"/>
    </source>
</evidence>
<dbReference type="NCBIfam" id="NF001453">
    <property type="entry name" value="PRK00312.1"/>
    <property type="match status" value="1"/>
</dbReference>
<keyword evidence="6 7" id="KW-0949">S-adenosyl-L-methionine</keyword>
<dbReference type="PANTHER" id="PTHR11579:SF0">
    <property type="entry name" value="PROTEIN-L-ISOASPARTATE(D-ASPARTATE) O-METHYLTRANSFERASE"/>
    <property type="match status" value="1"/>
</dbReference>
<evidence type="ECO:0000256" key="4">
    <source>
        <dbReference type="ARBA" id="ARBA00022603"/>
    </source>
</evidence>
<dbReference type="GO" id="GO:0032259">
    <property type="term" value="P:methylation"/>
    <property type="evidence" value="ECO:0007669"/>
    <property type="project" value="UniProtKB-KW"/>
</dbReference>
<dbReference type="CDD" id="cd02440">
    <property type="entry name" value="AdoMet_MTases"/>
    <property type="match status" value="1"/>
</dbReference>
<proteinExistence type="inferred from homology"/>
<keyword evidence="5 7" id="KW-0808">Transferase</keyword>
<dbReference type="GO" id="GO:0004719">
    <property type="term" value="F:protein-L-isoaspartate (D-aspartate) O-methyltransferase activity"/>
    <property type="evidence" value="ECO:0007669"/>
    <property type="project" value="UniProtKB-UniRule"/>
</dbReference>
<gene>
    <name evidence="8" type="primary">pcm_3</name>
    <name evidence="7" type="synonym">pcm</name>
    <name evidence="8" type="ORF">MBHS_04034</name>
</gene>
<accession>A0A1H6FGL7</accession>
<name>A0A1H6FGL7_9GAMM</name>
<keyword evidence="9" id="KW-1185">Reference proteome</keyword>
<comment type="function">
    <text evidence="7">Catalyzes the methyl esterification of L-isoaspartyl residues in peptides and proteins that result from spontaneous decomposition of normal L-aspartyl and L-asparaginyl residues. It plays a role in the repair and/or degradation of damaged proteins.</text>
</comment>
<evidence type="ECO:0000313" key="9">
    <source>
        <dbReference type="Proteomes" id="UP000236724"/>
    </source>
</evidence>
<dbReference type="OrthoDB" id="9810066at2"/>
<dbReference type="FunFam" id="3.40.50.150:FF:000010">
    <property type="entry name" value="Protein-L-isoaspartate O-methyltransferase"/>
    <property type="match status" value="1"/>
</dbReference>
<dbReference type="InterPro" id="IPR029063">
    <property type="entry name" value="SAM-dependent_MTases_sf"/>
</dbReference>
<dbReference type="GO" id="GO:0005737">
    <property type="term" value="C:cytoplasm"/>
    <property type="evidence" value="ECO:0007669"/>
    <property type="project" value="UniProtKB-SubCell"/>
</dbReference>
<dbReference type="SUPFAM" id="SSF53335">
    <property type="entry name" value="S-adenosyl-L-methionine-dependent methyltransferases"/>
    <property type="match status" value="1"/>
</dbReference>
<evidence type="ECO:0000256" key="5">
    <source>
        <dbReference type="ARBA" id="ARBA00022679"/>
    </source>
</evidence>
<dbReference type="Proteomes" id="UP000236724">
    <property type="component" value="Unassembled WGS sequence"/>
</dbReference>
<dbReference type="EMBL" id="FMSV02000543">
    <property type="protein sequence ID" value="SEH08144.1"/>
    <property type="molecule type" value="Genomic_DNA"/>
</dbReference>
<evidence type="ECO:0000313" key="8">
    <source>
        <dbReference type="EMBL" id="SEH08144.1"/>
    </source>
</evidence>
<dbReference type="Gene3D" id="3.40.50.150">
    <property type="entry name" value="Vaccinia Virus protein VP39"/>
    <property type="match status" value="1"/>
</dbReference>
<sequence>MNIPSHLKKFVGSGMTSQRARDRLVERLRQQGIRSEPVLEAIRFTPRHVFVDEAIASHAYDNTALPIGFNQTISQPYIVARMTELLLRHGIPETVLEIGTGCGYQTAILAQLVPQVYSVERIQPLLQSTEQRLEELGLRNIQLQYSDGQWGWETHAPYQGILVTAAPNEIPYALLDQLAVGGSLILPLGDQYQTQTLTLIQRDEQGIHQQALDAVSFVPLCNGTQ</sequence>
<keyword evidence="3 7" id="KW-0963">Cytoplasm</keyword>
<feature type="active site" evidence="7">
    <location>
        <position position="74"/>
    </location>
</feature>
<keyword evidence="4 7" id="KW-0489">Methyltransferase</keyword>
<dbReference type="GO" id="GO:0030091">
    <property type="term" value="P:protein repair"/>
    <property type="evidence" value="ECO:0007669"/>
    <property type="project" value="UniProtKB-UniRule"/>
</dbReference>
<evidence type="ECO:0000256" key="7">
    <source>
        <dbReference type="HAMAP-Rule" id="MF_00090"/>
    </source>
</evidence>
<organism evidence="8 9">
    <name type="scientific">Candidatus Venteria ishoeyi</name>
    <dbReference type="NCBI Taxonomy" id="1899563"/>
    <lineage>
        <taxon>Bacteria</taxon>
        <taxon>Pseudomonadati</taxon>
        <taxon>Pseudomonadota</taxon>
        <taxon>Gammaproteobacteria</taxon>
        <taxon>Thiotrichales</taxon>
        <taxon>Thiotrichaceae</taxon>
        <taxon>Venteria</taxon>
    </lineage>
</organism>
<dbReference type="NCBIfam" id="TIGR00080">
    <property type="entry name" value="pimt"/>
    <property type="match status" value="1"/>
</dbReference>
<dbReference type="AlphaFoldDB" id="A0A1H6FGL7"/>